<evidence type="ECO:0000313" key="7">
    <source>
        <dbReference type="Proteomes" id="UP000278222"/>
    </source>
</evidence>
<proteinExistence type="inferred from homology"/>
<name>A0A3N1KZ64_9PROT</name>
<evidence type="ECO:0000256" key="1">
    <source>
        <dbReference type="ARBA" id="ARBA00001974"/>
    </source>
</evidence>
<reference evidence="6 7" key="1">
    <citation type="submission" date="2018-11" db="EMBL/GenBank/DDBJ databases">
        <title>Genomic Encyclopedia of Type Strains, Phase IV (KMG-IV): sequencing the most valuable type-strain genomes for metagenomic binning, comparative biology and taxonomic classification.</title>
        <authorList>
            <person name="Goeker M."/>
        </authorList>
    </citation>
    <scope>NUCLEOTIDE SEQUENCE [LARGE SCALE GENOMIC DNA]</scope>
    <source>
        <strain evidence="6 7">DSM 5900</strain>
    </source>
</reference>
<keyword evidence="5" id="KW-0560">Oxidoreductase</keyword>
<evidence type="ECO:0000256" key="2">
    <source>
        <dbReference type="ARBA" id="ARBA00010790"/>
    </source>
</evidence>
<comment type="similarity">
    <text evidence="2">Belongs to the GMC oxidoreductase family.</text>
</comment>
<dbReference type="InterPro" id="IPR052542">
    <property type="entry name" value="Cholesterol_Oxidase"/>
</dbReference>
<comment type="caution">
    <text evidence="6">The sequence shown here is derived from an EMBL/GenBank/DDBJ whole genome shotgun (WGS) entry which is preliminary data.</text>
</comment>
<protein>
    <submittedName>
        <fullName evidence="6">Cholesterol oxidase</fullName>
    </submittedName>
</protein>
<evidence type="ECO:0000256" key="3">
    <source>
        <dbReference type="ARBA" id="ARBA00022630"/>
    </source>
</evidence>
<dbReference type="Proteomes" id="UP000278222">
    <property type="component" value="Unassembled WGS sequence"/>
</dbReference>
<dbReference type="Gene3D" id="3.40.50.1820">
    <property type="entry name" value="alpha/beta hydrolase"/>
    <property type="match status" value="1"/>
</dbReference>
<dbReference type="OrthoDB" id="9798604at2"/>
<dbReference type="PANTHER" id="PTHR47470:SF1">
    <property type="entry name" value="FAD-DEPENDENT OXIDOREDUCTASE 2 FAD BINDING DOMAIN-CONTAINING PROTEIN"/>
    <property type="match status" value="1"/>
</dbReference>
<sequence length="564" mass="61150">MPEKPGSVVGVAFTETMRGYMALAPQSSHAMAEIEGRLQGQRLEFTVTATFPDVGAMIAASAGIGRLDGTVTAPALGPAPFQVEGGVFHLFERDPAHPQTLLMRYRMPMRGNGRDLVLHGRKTIRDDLGLDMWSDTTTLDTDIETPSGESVARGIVHISAHDFARQLTTMKAVGAAGPTEALWAVTQFGTFFEERLRQVYGGIFGQSEVSPAFRPTRALRCGAGERFPVCTADGVELRLTRFRGGAKGPVLLTPGFGTSTLAYLVDTVETNLPEFLFERGYDVWLLDYRSSPDLPSAATQFTLDDIARHDYPAAVGFIRQHTGAADIQVMAHCVGSLTLEMALALGLTGVRSAICSQLTLHPRPPLLNRIKSGLYLADLLHGASVDTMSTDFRGNWFEEVFDAVLRLYPSNYQRSASPVVRRILFMYGDVIKLENLNRATYEAIPAMFGVANLSTFVHLGRIMRTGHAVAADGAEAYLPHADRLALPILFLHGAENGLFLPEGSAETMAVLAARNGGHWYSRQVVPGYAHMDCFIGKDAACDVYPLVAAELDRHNPAAGPGGDR</sequence>
<dbReference type="PANTHER" id="PTHR47470">
    <property type="entry name" value="CHOLESTEROL OXIDASE"/>
    <property type="match status" value="1"/>
</dbReference>
<evidence type="ECO:0000256" key="4">
    <source>
        <dbReference type="ARBA" id="ARBA00022827"/>
    </source>
</evidence>
<dbReference type="InterPro" id="IPR029058">
    <property type="entry name" value="AB_hydrolase_fold"/>
</dbReference>
<dbReference type="GO" id="GO:0016491">
    <property type="term" value="F:oxidoreductase activity"/>
    <property type="evidence" value="ECO:0007669"/>
    <property type="project" value="UniProtKB-KW"/>
</dbReference>
<keyword evidence="3" id="KW-0285">Flavoprotein</keyword>
<dbReference type="RefSeq" id="WP_123693316.1">
    <property type="nucleotide sequence ID" value="NZ_AP019700.1"/>
</dbReference>
<dbReference type="SUPFAM" id="SSF53474">
    <property type="entry name" value="alpha/beta-Hydrolases"/>
    <property type="match status" value="1"/>
</dbReference>
<dbReference type="AlphaFoldDB" id="A0A3N1KZ64"/>
<keyword evidence="7" id="KW-1185">Reference proteome</keyword>
<evidence type="ECO:0000256" key="5">
    <source>
        <dbReference type="ARBA" id="ARBA00023002"/>
    </source>
</evidence>
<keyword evidence="4" id="KW-0274">FAD</keyword>
<accession>A0A3N1KZ64</accession>
<gene>
    <name evidence="6" type="ORF">EDC65_4257</name>
</gene>
<organism evidence="6 7">
    <name type="scientific">Stella humosa</name>
    <dbReference type="NCBI Taxonomy" id="94"/>
    <lineage>
        <taxon>Bacteria</taxon>
        <taxon>Pseudomonadati</taxon>
        <taxon>Pseudomonadota</taxon>
        <taxon>Alphaproteobacteria</taxon>
        <taxon>Rhodospirillales</taxon>
        <taxon>Stellaceae</taxon>
        <taxon>Stella</taxon>
    </lineage>
</organism>
<dbReference type="EMBL" id="RJKX01000016">
    <property type="protein sequence ID" value="ROP83608.1"/>
    <property type="molecule type" value="Genomic_DNA"/>
</dbReference>
<comment type="cofactor">
    <cofactor evidence="1">
        <name>FAD</name>
        <dbReference type="ChEBI" id="CHEBI:57692"/>
    </cofactor>
</comment>
<evidence type="ECO:0000313" key="6">
    <source>
        <dbReference type="EMBL" id="ROP83608.1"/>
    </source>
</evidence>